<feature type="transmembrane region" description="Helical" evidence="1">
    <location>
        <begin position="6"/>
        <end position="27"/>
    </location>
</feature>
<dbReference type="EMBL" id="BAAANN010000074">
    <property type="protein sequence ID" value="GAA1993750.1"/>
    <property type="molecule type" value="Genomic_DNA"/>
</dbReference>
<keyword evidence="1" id="KW-0472">Membrane</keyword>
<sequence>MKAGSSSGIGATGLLSTVPCVLAMVCNSRRWDRRGTRRPFVWPSLLLGALAFYGSYLIGDDAFWLSFPLLVVAAIGLYGPVLRDDPRTAAEADRGGAPSRSSTRRAGSAASFLMLALTMAGGALLLLPMRKP</sequence>
<keyword evidence="3" id="KW-1185">Reference proteome</keyword>
<proteinExistence type="predicted"/>
<evidence type="ECO:0000256" key="1">
    <source>
        <dbReference type="SAM" id="Phobius"/>
    </source>
</evidence>
<protein>
    <submittedName>
        <fullName evidence="2">Uncharacterized protein</fullName>
    </submittedName>
</protein>
<comment type="caution">
    <text evidence="2">The sequence shown here is derived from an EMBL/GenBank/DDBJ whole genome shotgun (WGS) entry which is preliminary data.</text>
</comment>
<organism evidence="2 3">
    <name type="scientific">Amycolatopsis minnesotensis</name>
    <dbReference type="NCBI Taxonomy" id="337894"/>
    <lineage>
        <taxon>Bacteria</taxon>
        <taxon>Bacillati</taxon>
        <taxon>Actinomycetota</taxon>
        <taxon>Actinomycetes</taxon>
        <taxon>Pseudonocardiales</taxon>
        <taxon>Pseudonocardiaceae</taxon>
        <taxon>Amycolatopsis</taxon>
    </lineage>
</organism>
<gene>
    <name evidence="2" type="ORF">GCM10009754_86360</name>
</gene>
<keyword evidence="1" id="KW-1133">Transmembrane helix</keyword>
<reference evidence="3" key="1">
    <citation type="journal article" date="2019" name="Int. J. Syst. Evol. Microbiol.">
        <title>The Global Catalogue of Microorganisms (GCM) 10K type strain sequencing project: providing services to taxonomists for standard genome sequencing and annotation.</title>
        <authorList>
            <consortium name="The Broad Institute Genomics Platform"/>
            <consortium name="The Broad Institute Genome Sequencing Center for Infectious Disease"/>
            <person name="Wu L."/>
            <person name="Ma J."/>
        </authorList>
    </citation>
    <scope>NUCLEOTIDE SEQUENCE [LARGE SCALE GENOMIC DNA]</scope>
    <source>
        <strain evidence="3">JCM 14545</strain>
    </source>
</reference>
<name>A0ABP5EEB4_9PSEU</name>
<evidence type="ECO:0000313" key="3">
    <source>
        <dbReference type="Proteomes" id="UP001501116"/>
    </source>
</evidence>
<feature type="transmembrane region" description="Helical" evidence="1">
    <location>
        <begin position="62"/>
        <end position="81"/>
    </location>
</feature>
<keyword evidence="1" id="KW-0812">Transmembrane</keyword>
<feature type="transmembrane region" description="Helical" evidence="1">
    <location>
        <begin position="109"/>
        <end position="129"/>
    </location>
</feature>
<dbReference type="Proteomes" id="UP001501116">
    <property type="component" value="Unassembled WGS sequence"/>
</dbReference>
<accession>A0ABP5EEB4</accession>
<feature type="transmembrane region" description="Helical" evidence="1">
    <location>
        <begin position="39"/>
        <end position="56"/>
    </location>
</feature>
<evidence type="ECO:0000313" key="2">
    <source>
        <dbReference type="EMBL" id="GAA1993750.1"/>
    </source>
</evidence>